<proteinExistence type="predicted"/>
<reference evidence="1 2" key="1">
    <citation type="submission" date="2017-05" db="EMBL/GenBank/DDBJ databases">
        <title>Polyphasic characterization of four soil-derived phenanthrene-degrading Acidovorax strains and proposal of Acidovorax phenanthrenivorans sp. nov.</title>
        <authorList>
            <person name="Singleton D.R."/>
            <person name="Lee J."/>
            <person name="Dickey A.N."/>
            <person name="Stroud A."/>
            <person name="Scholl E.H."/>
            <person name="Wright F.A."/>
            <person name="Aitken M.D."/>
        </authorList>
    </citation>
    <scope>NUCLEOTIDE SEQUENCE [LARGE SCALE GENOMIC DNA]</scope>
    <source>
        <strain evidence="1">NA3</strain>
    </source>
</reference>
<dbReference type="KEGG" id="acin:CBP34_17265"/>
<sequence length="158" mass="16688">MLQPSIRPTIAFILIAISACPTSVIGQNDPKSTAACPAAADMTHQHLQGRWHATLQPATPGVVPQPATTAVLQLGPHPELAESVRGTLQRGETRAQLSGDVDAGELTLEESINGTNISATWTGQVVDGSCGKEIHGTWTNAHPTTTLPFILRKQAGWQ</sequence>
<accession>A0A240U6P3</accession>
<dbReference type="AlphaFoldDB" id="A0A240U6P3"/>
<name>A0A240U6P3_9BURK</name>
<protein>
    <submittedName>
        <fullName evidence="1">Uncharacterized protein</fullName>
    </submittedName>
</protein>
<organism evidence="1 2">
    <name type="scientific">Acidovorax carolinensis</name>
    <dbReference type="NCBI Taxonomy" id="553814"/>
    <lineage>
        <taxon>Bacteria</taxon>
        <taxon>Pseudomonadati</taxon>
        <taxon>Pseudomonadota</taxon>
        <taxon>Betaproteobacteria</taxon>
        <taxon>Burkholderiales</taxon>
        <taxon>Comamonadaceae</taxon>
        <taxon>Acidovorax</taxon>
    </lineage>
</organism>
<keyword evidence="2" id="KW-1185">Reference proteome</keyword>
<evidence type="ECO:0000313" key="1">
    <source>
        <dbReference type="EMBL" id="ART53061.1"/>
    </source>
</evidence>
<dbReference type="PROSITE" id="PS51257">
    <property type="entry name" value="PROKAR_LIPOPROTEIN"/>
    <property type="match status" value="1"/>
</dbReference>
<dbReference type="EMBL" id="CP021361">
    <property type="protein sequence ID" value="ART53061.1"/>
    <property type="molecule type" value="Genomic_DNA"/>
</dbReference>
<gene>
    <name evidence="1" type="ORF">CBP34_17265</name>
</gene>
<evidence type="ECO:0000313" key="2">
    <source>
        <dbReference type="Proteomes" id="UP000194432"/>
    </source>
</evidence>
<dbReference type="Proteomes" id="UP000194432">
    <property type="component" value="Chromosome 1"/>
</dbReference>